<sequence length="259" mass="28730">MLYGCFFALGCLFFLVGIVELLSSRGSATRSAPPMPARNPNFKPVPNNPLKPSAPLPPVQPAKSTLPTEPRGAMNAPQKLNWIKIGSRIRIRGLQQGELTLHVLGSVTFAELWQTSRGPQAPWVPTGQQFIGFWLETNRFLLNWQNRFYLLDESIPTSDVEIQRDFAPHAKKFAQSNQTADIHFEYPPAVWHIDDIGKFSIADLQGEGFNTLTPHAVGRFIHCSGDSQRALVLEDYEGGGGPDTVWLGVQIDENDIQPA</sequence>
<feature type="compositionally biased region" description="Pro residues" evidence="1">
    <location>
        <begin position="46"/>
        <end position="60"/>
    </location>
</feature>
<feature type="region of interest" description="Disordered" evidence="1">
    <location>
        <begin position="29"/>
        <end position="73"/>
    </location>
</feature>
<name>A0A0P6Y7S8_9CHLR</name>
<accession>A0A0P6Y7S8</accession>
<dbReference type="STRING" id="229921.ADN01_15695"/>
<protein>
    <submittedName>
        <fullName evidence="2">Uncharacterized protein</fullName>
    </submittedName>
</protein>
<dbReference type="EMBL" id="LGCM01000059">
    <property type="protein sequence ID" value="KPL77699.1"/>
    <property type="molecule type" value="Genomic_DNA"/>
</dbReference>
<dbReference type="Proteomes" id="UP000050501">
    <property type="component" value="Unassembled WGS sequence"/>
</dbReference>
<evidence type="ECO:0000313" key="2">
    <source>
        <dbReference type="EMBL" id="KPL77699.1"/>
    </source>
</evidence>
<keyword evidence="3" id="KW-1185">Reference proteome</keyword>
<dbReference type="RefSeq" id="WP_062417867.1">
    <property type="nucleotide sequence ID" value="NZ_DF967974.1"/>
</dbReference>
<evidence type="ECO:0000313" key="3">
    <source>
        <dbReference type="Proteomes" id="UP000050501"/>
    </source>
</evidence>
<reference evidence="2 3" key="1">
    <citation type="submission" date="2015-07" db="EMBL/GenBank/DDBJ databases">
        <title>Genome sequence of Levilinea saccharolytica DSM 16555.</title>
        <authorList>
            <person name="Hemp J."/>
            <person name="Ward L.M."/>
            <person name="Pace L.A."/>
            <person name="Fischer W.W."/>
        </authorList>
    </citation>
    <scope>NUCLEOTIDE SEQUENCE [LARGE SCALE GENOMIC DNA]</scope>
    <source>
        <strain evidence="2 3">KIBI-1</strain>
    </source>
</reference>
<proteinExistence type="predicted"/>
<comment type="caution">
    <text evidence="2">The sequence shown here is derived from an EMBL/GenBank/DDBJ whole genome shotgun (WGS) entry which is preliminary data.</text>
</comment>
<evidence type="ECO:0000256" key="1">
    <source>
        <dbReference type="SAM" id="MobiDB-lite"/>
    </source>
</evidence>
<dbReference type="AlphaFoldDB" id="A0A0P6Y7S8"/>
<organism evidence="2 3">
    <name type="scientific">Levilinea saccharolytica</name>
    <dbReference type="NCBI Taxonomy" id="229921"/>
    <lineage>
        <taxon>Bacteria</taxon>
        <taxon>Bacillati</taxon>
        <taxon>Chloroflexota</taxon>
        <taxon>Anaerolineae</taxon>
        <taxon>Anaerolineales</taxon>
        <taxon>Anaerolineaceae</taxon>
        <taxon>Levilinea</taxon>
    </lineage>
</organism>
<gene>
    <name evidence="2" type="ORF">ADN01_15695</name>
</gene>